<keyword evidence="8" id="KW-0934">Plastid</keyword>
<keyword evidence="3 7" id="KW-0812">Transmembrane</keyword>
<name>A0A140JZK0_GYMST</name>
<keyword evidence="5 7" id="KW-0472">Membrane</keyword>
<dbReference type="HAMAP" id="MF_01305">
    <property type="entry name" value="PSII_PsbJ"/>
    <property type="match status" value="1"/>
</dbReference>
<dbReference type="PANTHER" id="PTHR34812">
    <property type="entry name" value="PHOTOSYSTEM II REACTION CENTER PROTEIN J"/>
    <property type="match status" value="1"/>
</dbReference>
<evidence type="ECO:0000256" key="6">
    <source>
        <dbReference type="ARBA" id="ARBA00023276"/>
    </source>
</evidence>
<comment type="subunit">
    <text evidence="7">PSII is composed of 1 copy each of membrane proteins PsbA, PsbB, PsbC, PsbD, PsbE, PsbF, PsbH, PsbI, PsbJ, PsbK, PsbL, PsbM, PsbT, PsbX, PsbY, PsbZ, Psb30/Ycf12, at least 3 peripheral proteins of the oxygen-evolving complex and a large number of cofactors. It forms dimeric complexes.</text>
</comment>
<keyword evidence="2 7" id="KW-0602">Photosynthesis</keyword>
<dbReference type="GO" id="GO:0015979">
    <property type="term" value="P:photosynthesis"/>
    <property type="evidence" value="ECO:0007669"/>
    <property type="project" value="UniProtKB-UniRule"/>
</dbReference>
<dbReference type="Pfam" id="PF01788">
    <property type="entry name" value="PsbJ"/>
    <property type="match status" value="1"/>
</dbReference>
<dbReference type="GO" id="GO:0009539">
    <property type="term" value="C:photosystem II reaction center"/>
    <property type="evidence" value="ECO:0007669"/>
    <property type="project" value="InterPro"/>
</dbReference>
<proteinExistence type="inferred from homology"/>
<comment type="subcellular location">
    <subcellularLocation>
        <location evidence="7">Cellular thylakoid membrane</location>
        <topology evidence="7">Single-pass membrane protein</topology>
    </subcellularLocation>
</comment>
<keyword evidence="4 7" id="KW-1133">Transmembrane helix</keyword>
<evidence type="ECO:0000256" key="1">
    <source>
        <dbReference type="ARBA" id="ARBA00022469"/>
    </source>
</evidence>
<dbReference type="SUPFAM" id="SSF161021">
    <property type="entry name" value="Photosystem II reaction center protein J, PsbJ"/>
    <property type="match status" value="1"/>
</dbReference>
<dbReference type="RefSeq" id="YP_009240393.1">
    <property type="nucleotide sequence ID" value="NC_029741.1"/>
</dbReference>
<feature type="transmembrane region" description="Helical" evidence="7">
    <location>
        <begin position="20"/>
        <end position="43"/>
    </location>
</feature>
<dbReference type="GO" id="GO:0042651">
    <property type="term" value="C:thylakoid membrane"/>
    <property type="evidence" value="ECO:0007669"/>
    <property type="project" value="UniProtKB-UniRule"/>
</dbReference>
<evidence type="ECO:0000256" key="4">
    <source>
        <dbReference type="ARBA" id="ARBA00022989"/>
    </source>
</evidence>
<sequence length="50" mass="5282">MNKNNINKELVLGTTGRIPLWLVGFVVGTLALGLLGILFYGSYTGLGSSL</sequence>
<evidence type="ECO:0000256" key="5">
    <source>
        <dbReference type="ARBA" id="ARBA00023136"/>
    </source>
</evidence>
<dbReference type="AlphaFoldDB" id="A0A140JZK0"/>
<protein>
    <recommendedName>
        <fullName evidence="7">Photosystem II reaction center protein J</fullName>
        <shortName evidence="7">PSII-J</shortName>
    </recommendedName>
</protein>
<dbReference type="PANTHER" id="PTHR34812:SF3">
    <property type="entry name" value="PHOTOSYSTEM II REACTION CENTER PROTEIN J"/>
    <property type="match status" value="1"/>
</dbReference>
<accession>A0A140JZK0</accession>
<keyword evidence="1 7" id="KW-0674">Reaction center</keyword>
<evidence type="ECO:0000256" key="7">
    <source>
        <dbReference type="HAMAP-Rule" id="MF_01305"/>
    </source>
</evidence>
<evidence type="ECO:0000256" key="3">
    <source>
        <dbReference type="ARBA" id="ARBA00022692"/>
    </source>
</evidence>
<dbReference type="Gene3D" id="6.10.250.2070">
    <property type="match status" value="1"/>
</dbReference>
<geneLocation type="plastid" evidence="8"/>
<evidence type="ECO:0000256" key="2">
    <source>
        <dbReference type="ARBA" id="ARBA00022531"/>
    </source>
</evidence>
<reference evidence="8" key="1">
    <citation type="journal article" date="2016" name="J. Plant Res.">
        <title>Plastid genome sequences of Gymnochlora stellata, Lotharella vacuolata, and Partenskyella glossopodia reveal remarkable structural conservation among chlorarachniophyte species.</title>
        <authorList>
            <person name="Suzuki S."/>
            <person name="Hirakawa Y."/>
            <person name="Kofuji R."/>
            <person name="Sugita M."/>
            <person name="Ishida K."/>
        </authorList>
    </citation>
    <scope>NUCLEOTIDE SEQUENCE</scope>
    <source>
        <strain evidence="8">CCMP2053</strain>
    </source>
</reference>
<evidence type="ECO:0000313" key="8">
    <source>
        <dbReference type="EMBL" id="BAU62527.1"/>
    </source>
</evidence>
<dbReference type="GeneID" id="27110005"/>
<dbReference type="InterPro" id="IPR037267">
    <property type="entry name" value="PSII_PsbJ_sf"/>
</dbReference>
<dbReference type="InterPro" id="IPR002682">
    <property type="entry name" value="PSII_PsbJ"/>
</dbReference>
<gene>
    <name evidence="7 8" type="primary">psbJ</name>
</gene>
<keyword evidence="7" id="KW-0793">Thylakoid</keyword>
<comment type="function">
    <text evidence="7">One of the components of the core complex of photosystem II (PSII). PSII is a light-driven water:plastoquinone oxidoreductase that uses light energy to abstract electrons from H(2)O, generating O(2) and a proton gradient subsequently used for ATP formation. It consists of a core antenna complex that captures photons, and an electron transfer chain that converts photonic excitation into a charge separation.</text>
</comment>
<dbReference type="EMBL" id="AP014947">
    <property type="protein sequence ID" value="BAU62527.1"/>
    <property type="molecule type" value="Genomic_DNA"/>
</dbReference>
<keyword evidence="6 7" id="KW-0604">Photosystem II</keyword>
<organism evidence="8">
    <name type="scientific">Gymnochlora stellata</name>
    <dbReference type="NCBI Taxonomy" id="67809"/>
    <lineage>
        <taxon>Eukaryota</taxon>
        <taxon>Sar</taxon>
        <taxon>Rhizaria</taxon>
        <taxon>Cercozoa</taxon>
        <taxon>Chlorarachniophyceae</taxon>
        <taxon>Gymnochlora</taxon>
    </lineage>
</organism>
<comment type="similarity">
    <text evidence="7">Belongs to the PsbJ family.</text>
</comment>